<protein>
    <submittedName>
        <fullName evidence="1">Uncharacterized protein</fullName>
    </submittedName>
</protein>
<evidence type="ECO:0000313" key="1">
    <source>
        <dbReference type="EMBL" id="KAI8424085.1"/>
    </source>
</evidence>
<proteinExistence type="predicted"/>
<sequence>MAPIRYSLHYEDYSEHLMSRFGKLLQMQSLVDMTLMCSSHTLRVHKAVLAASSAYFQEVLQKQSGEPLIILKMRFSVLKSLVEFMYCGKTQCLEENLDELVSAAQFLKIKGLSKVTKEGLGINNHSELPVFTPPVVINRPPQSLIDLHTQDSSDPKLLATPSPSAGQPVDSLGRPNKDMVVRIPFDIENGSNAASGMDYGDTPRAIKPRRGRPTRTGGWEGAGPLGRAAERALLRREQDSRKAIHQLKHLQTRHMQDYMDRVTLSQAVNSICGPESSTTHNYMGVDSDLMYMDQTVSSNVMDSAISYSKEHPIRPEGIAASYANTTTTSSVNDSNSSISNAMSQYVDALKSAGLPTDLPILFESGDGSYINVNEQVLLDMVQSSEIQYEVIEQPNIIEKVADPSEIKSIDDLSKSIGRGELLVGNKNYSSTNEYDKEAQFSNHEDAINSLNAILPDNLESFAEQQNYVILDPRMQNNNNSIDNDNANDFSCIDGDMQFFTKSMSDDVKKYYQEQHLNDSRVMEQLCPTSTSLDTNFGMSLLDGKNSHLDENISQQYNLNPEDLRRNEDCYDFGLQLPQTSDFKEDTLDCLMSTPKQNQENDSYNNGNQLEKTCPERDQIIHDLMKIEENMSMVPNNDCSVNESEKCNSNVEDFDVDALNVGDAFDNETTNDKELAAENIQKQNDVATSITSSGLQWDENIDMTSHEAPVNNHVDDESAINENHDDPLPVESEYPDSVIDLTAVTKPEWESKKESDLSDKENELNNETANDGNTTLDDDIPYAVGLLPLKQTQSLENISALKRKNSLDEDLSNNVDAKCLKRKVKYKKL</sequence>
<name>A0ACC0JIX8_CHOFU</name>
<evidence type="ECO:0000313" key="2">
    <source>
        <dbReference type="Proteomes" id="UP001064048"/>
    </source>
</evidence>
<comment type="caution">
    <text evidence="1">The sequence shown here is derived from an EMBL/GenBank/DDBJ whole genome shotgun (WGS) entry which is preliminary data.</text>
</comment>
<dbReference type="Proteomes" id="UP001064048">
    <property type="component" value="Chromosome 4"/>
</dbReference>
<organism evidence="1 2">
    <name type="scientific">Choristoneura fumiferana</name>
    <name type="common">Spruce budworm moth</name>
    <name type="synonym">Archips fumiferana</name>
    <dbReference type="NCBI Taxonomy" id="7141"/>
    <lineage>
        <taxon>Eukaryota</taxon>
        <taxon>Metazoa</taxon>
        <taxon>Ecdysozoa</taxon>
        <taxon>Arthropoda</taxon>
        <taxon>Hexapoda</taxon>
        <taxon>Insecta</taxon>
        <taxon>Pterygota</taxon>
        <taxon>Neoptera</taxon>
        <taxon>Endopterygota</taxon>
        <taxon>Lepidoptera</taxon>
        <taxon>Glossata</taxon>
        <taxon>Ditrysia</taxon>
        <taxon>Tortricoidea</taxon>
        <taxon>Tortricidae</taxon>
        <taxon>Tortricinae</taxon>
        <taxon>Choristoneura</taxon>
    </lineage>
</organism>
<accession>A0ACC0JIX8</accession>
<gene>
    <name evidence="1" type="ORF">MSG28_002693</name>
</gene>
<dbReference type="EMBL" id="CM046104">
    <property type="protein sequence ID" value="KAI8424085.1"/>
    <property type="molecule type" value="Genomic_DNA"/>
</dbReference>
<reference evidence="1 2" key="1">
    <citation type="journal article" date="2022" name="Genome Biol. Evol.">
        <title>The Spruce Budworm Genome: Reconstructing the Evolutionary History of Antifreeze Proteins.</title>
        <authorList>
            <person name="Beliveau C."/>
            <person name="Gagne P."/>
            <person name="Picq S."/>
            <person name="Vernygora O."/>
            <person name="Keeling C.I."/>
            <person name="Pinkney K."/>
            <person name="Doucet D."/>
            <person name="Wen F."/>
            <person name="Johnston J.S."/>
            <person name="Maaroufi H."/>
            <person name="Boyle B."/>
            <person name="Laroche J."/>
            <person name="Dewar K."/>
            <person name="Juretic N."/>
            <person name="Blackburn G."/>
            <person name="Nisole A."/>
            <person name="Brunet B."/>
            <person name="Brandao M."/>
            <person name="Lumley L."/>
            <person name="Duan J."/>
            <person name="Quan G."/>
            <person name="Lucarotti C.J."/>
            <person name="Roe A.D."/>
            <person name="Sperling F.A.H."/>
            <person name="Levesque R.C."/>
            <person name="Cusson M."/>
        </authorList>
    </citation>
    <scope>NUCLEOTIDE SEQUENCE [LARGE SCALE GENOMIC DNA]</scope>
    <source>
        <strain evidence="1">Glfc:IPQL:Cfum</strain>
    </source>
</reference>
<keyword evidence="2" id="KW-1185">Reference proteome</keyword>